<evidence type="ECO:0000256" key="3">
    <source>
        <dbReference type="ARBA" id="ARBA00023157"/>
    </source>
</evidence>
<dbReference type="OrthoDB" id="5951731at2759"/>
<evidence type="ECO:0000256" key="4">
    <source>
        <dbReference type="SAM" id="SignalP"/>
    </source>
</evidence>
<reference evidence="7" key="1">
    <citation type="submission" date="2025-08" db="UniProtKB">
        <authorList>
            <consortium name="RefSeq"/>
        </authorList>
    </citation>
    <scope>IDENTIFICATION</scope>
    <source>
        <tissue evidence="7">Skeletal muscle</tissue>
    </source>
</reference>
<keyword evidence="3" id="KW-1015">Disulfide bond</keyword>
<comment type="subcellular location">
    <subcellularLocation>
        <location evidence="1">Secreted</location>
    </subcellularLocation>
</comment>
<evidence type="ECO:0000259" key="5">
    <source>
        <dbReference type="Pfam" id="PF01562"/>
    </source>
</evidence>
<protein>
    <submittedName>
        <fullName evidence="7">Snake venom metalloproteinase-disintegrin-like mocarhagin</fullName>
    </submittedName>
</protein>
<keyword evidence="2" id="KW-0964">Secreted</keyword>
<dbReference type="Proteomes" id="UP000504617">
    <property type="component" value="Unplaced"/>
</dbReference>
<name>A0A6I9YBF4_9SAUR</name>
<feature type="chain" id="PRO_5027071056" evidence="4">
    <location>
        <begin position="21"/>
        <end position="244"/>
    </location>
</feature>
<dbReference type="Pfam" id="PF01562">
    <property type="entry name" value="Pep_M12B_propep"/>
    <property type="match status" value="1"/>
</dbReference>
<accession>A0A6I9YBF4</accession>
<dbReference type="RefSeq" id="XP_013921430.1">
    <property type="nucleotide sequence ID" value="XM_014065955.1"/>
</dbReference>
<organism evidence="6 7">
    <name type="scientific">Thamnophis sirtalis</name>
    <dbReference type="NCBI Taxonomy" id="35019"/>
    <lineage>
        <taxon>Eukaryota</taxon>
        <taxon>Metazoa</taxon>
        <taxon>Chordata</taxon>
        <taxon>Craniata</taxon>
        <taxon>Vertebrata</taxon>
        <taxon>Euteleostomi</taxon>
        <taxon>Lepidosauria</taxon>
        <taxon>Squamata</taxon>
        <taxon>Bifurcata</taxon>
        <taxon>Unidentata</taxon>
        <taxon>Episquamata</taxon>
        <taxon>Toxicofera</taxon>
        <taxon>Serpentes</taxon>
        <taxon>Colubroidea</taxon>
        <taxon>Colubridae</taxon>
        <taxon>Natricinae</taxon>
        <taxon>Thamnophis</taxon>
    </lineage>
</organism>
<dbReference type="GeneID" id="106548564"/>
<dbReference type="PANTHER" id="PTHR11905">
    <property type="entry name" value="ADAM A DISINTEGRIN AND METALLOPROTEASE DOMAIN"/>
    <property type="match status" value="1"/>
</dbReference>
<dbReference type="KEGG" id="tsr:106548564"/>
<gene>
    <name evidence="7" type="primary">LOC106548564</name>
</gene>
<evidence type="ECO:0000313" key="7">
    <source>
        <dbReference type="RefSeq" id="XP_013921430.1"/>
    </source>
</evidence>
<feature type="domain" description="Peptidase M12B propeptide" evidence="5">
    <location>
        <begin position="32"/>
        <end position="115"/>
    </location>
</feature>
<evidence type="ECO:0000256" key="1">
    <source>
        <dbReference type="ARBA" id="ARBA00004613"/>
    </source>
</evidence>
<sequence>MIQALLVTICLVVFPYQGSSIILESGNVNDYEVVYPQKVPALPKRGVQNAEPETKYEDTMQYEFKVNGEPVVLHLERNKGLFSKDYTETHYSPDGREITTSLPVEDHCYYSGHIQNDTDSTASINACHGLKGYFKNQGEKYLIEPMKLSDSEAHAVYKYENLEEEDDTPKICGVTNTTWDSDEPLTKTSRMSMNIEKQEYLQARKYVEFYVAADNRVVSILNTIFFLSALNTKFCFCLFQCGCF</sequence>
<dbReference type="GO" id="GO:0005576">
    <property type="term" value="C:extracellular region"/>
    <property type="evidence" value="ECO:0007669"/>
    <property type="project" value="UniProtKB-SubCell"/>
</dbReference>
<keyword evidence="6" id="KW-1185">Reference proteome</keyword>
<keyword evidence="4" id="KW-0732">Signal</keyword>
<dbReference type="AlphaFoldDB" id="A0A6I9YBF4"/>
<evidence type="ECO:0000313" key="6">
    <source>
        <dbReference type="Proteomes" id="UP000504617"/>
    </source>
</evidence>
<dbReference type="InterPro" id="IPR002870">
    <property type="entry name" value="Peptidase_M12B_N"/>
</dbReference>
<dbReference type="GO" id="GO:0005886">
    <property type="term" value="C:plasma membrane"/>
    <property type="evidence" value="ECO:0007669"/>
    <property type="project" value="TreeGrafter"/>
</dbReference>
<dbReference type="PANTHER" id="PTHR11905:SF32">
    <property type="entry name" value="DISINTEGRIN AND METALLOPROTEINASE DOMAIN-CONTAINING PROTEIN 28"/>
    <property type="match status" value="1"/>
</dbReference>
<feature type="signal peptide" evidence="4">
    <location>
        <begin position="1"/>
        <end position="20"/>
    </location>
</feature>
<evidence type="ECO:0000256" key="2">
    <source>
        <dbReference type="ARBA" id="ARBA00022525"/>
    </source>
</evidence>
<proteinExistence type="predicted"/>